<proteinExistence type="predicted"/>
<evidence type="ECO:0000259" key="1">
    <source>
        <dbReference type="Pfam" id="PF06863"/>
    </source>
</evidence>
<evidence type="ECO:0000313" key="2">
    <source>
        <dbReference type="EMBL" id="RIY01278.1"/>
    </source>
</evidence>
<feature type="domain" description="DUF1254" evidence="1">
    <location>
        <begin position="73"/>
        <end position="185"/>
    </location>
</feature>
<protein>
    <submittedName>
        <fullName evidence="2">DUF1254 domain-containing protein</fullName>
    </submittedName>
</protein>
<dbReference type="OrthoDB" id="1346484at2"/>
<gene>
    <name evidence="2" type="ORF">D3218_07870</name>
</gene>
<evidence type="ECO:0000313" key="3">
    <source>
        <dbReference type="Proteomes" id="UP000265750"/>
    </source>
</evidence>
<organism evidence="2 3">
    <name type="scientific">Aureimonas flava</name>
    <dbReference type="NCBI Taxonomy" id="2320271"/>
    <lineage>
        <taxon>Bacteria</taxon>
        <taxon>Pseudomonadati</taxon>
        <taxon>Pseudomonadota</taxon>
        <taxon>Alphaproteobacteria</taxon>
        <taxon>Hyphomicrobiales</taxon>
        <taxon>Aurantimonadaceae</taxon>
        <taxon>Aureimonas</taxon>
    </lineage>
</organism>
<dbReference type="AlphaFoldDB" id="A0A3A1WLD3"/>
<comment type="caution">
    <text evidence="2">The sequence shown here is derived from an EMBL/GenBank/DDBJ whole genome shotgun (WGS) entry which is preliminary data.</text>
</comment>
<reference evidence="3" key="1">
    <citation type="submission" date="2018-09" db="EMBL/GenBank/DDBJ databases">
        <authorList>
            <person name="Tuo L."/>
        </authorList>
    </citation>
    <scope>NUCLEOTIDE SEQUENCE [LARGE SCALE GENOMIC DNA]</scope>
    <source>
        <strain evidence="3">M2BS4Y-1</strain>
    </source>
</reference>
<dbReference type="Proteomes" id="UP000265750">
    <property type="component" value="Unassembled WGS sequence"/>
</dbReference>
<keyword evidence="3" id="KW-1185">Reference proteome</keyword>
<dbReference type="InterPro" id="IPR014456">
    <property type="entry name" value="UCP010244_IM"/>
</dbReference>
<dbReference type="PIRSF" id="PIRSF010244">
    <property type="entry name" value="UCP010244_imp"/>
    <property type="match status" value="1"/>
</dbReference>
<accession>A0A3A1WLD3</accession>
<sequence>MGKLFLALLIGLVGAAIVHIAIVFSIPLQAENDAWGRLSRLGALFAVVRIEDRPNTAGGDAQEPGFAFVDPAFIDSACRFSLEDGPVRLTADERTGFWTASVYARNGDNLYSISERVALEGALDLLIGTREQLDLARVEGTELPDQTVTVELATDEGYVMVRSLVDSRSERPFVDRFVRSITCRPATDEEAGRPASG</sequence>
<dbReference type="Pfam" id="PF06863">
    <property type="entry name" value="DUF1254"/>
    <property type="match status" value="1"/>
</dbReference>
<dbReference type="InterPro" id="IPR010679">
    <property type="entry name" value="DUF1254"/>
</dbReference>
<dbReference type="EMBL" id="QYRN01000004">
    <property type="protein sequence ID" value="RIY01278.1"/>
    <property type="molecule type" value="Genomic_DNA"/>
</dbReference>
<dbReference type="RefSeq" id="WP_119539413.1">
    <property type="nucleotide sequence ID" value="NZ_QYRN01000004.1"/>
</dbReference>
<name>A0A3A1WLD3_9HYPH</name>